<dbReference type="Proteomes" id="UP000319769">
    <property type="component" value="Unassembled WGS sequence"/>
</dbReference>
<evidence type="ECO:0008006" key="4">
    <source>
        <dbReference type="Google" id="ProtNLM"/>
    </source>
</evidence>
<sequence>MSEAHGEPIPDAAETDPAALNSSEDLDEDRLRVDPLEEGVEPPERYAHSDGFGTTPREEYEGEPLDSRLDQERADVQPDRIPDRPIAVTPADELDESIEDLPADDEPIVRENTVDISSSPEEEQADRAGGSVADALRTPPNRA</sequence>
<dbReference type="RefSeq" id="WP_144745658.1">
    <property type="nucleotide sequence ID" value="NZ_VMNW02000004.1"/>
</dbReference>
<keyword evidence="3" id="KW-1185">Reference proteome</keyword>
<gene>
    <name evidence="2" type="ORF">FPZ12_004425</name>
</gene>
<dbReference type="OrthoDB" id="4565554at2"/>
<dbReference type="AlphaFoldDB" id="A0A5N0VM92"/>
<feature type="compositionally biased region" description="Acidic residues" evidence="1">
    <location>
        <begin position="92"/>
        <end position="106"/>
    </location>
</feature>
<evidence type="ECO:0000313" key="2">
    <source>
        <dbReference type="EMBL" id="KAA9165741.1"/>
    </source>
</evidence>
<protein>
    <recommendedName>
        <fullName evidence="4">DUF5709 domain-containing protein</fullName>
    </recommendedName>
</protein>
<reference evidence="2" key="1">
    <citation type="submission" date="2019-09" db="EMBL/GenBank/DDBJ databases">
        <authorList>
            <person name="Teo W.F.A."/>
            <person name="Duangmal K."/>
        </authorList>
    </citation>
    <scope>NUCLEOTIDE SEQUENCE [LARGE SCALE GENOMIC DNA]</scope>
    <source>
        <strain evidence="2">K81G1</strain>
    </source>
</reference>
<feature type="compositionally biased region" description="Basic and acidic residues" evidence="1">
    <location>
        <begin position="65"/>
        <end position="83"/>
    </location>
</feature>
<evidence type="ECO:0000256" key="1">
    <source>
        <dbReference type="SAM" id="MobiDB-lite"/>
    </source>
</evidence>
<proteinExistence type="predicted"/>
<evidence type="ECO:0000313" key="3">
    <source>
        <dbReference type="Proteomes" id="UP000319769"/>
    </source>
</evidence>
<name>A0A5N0VM92_9PSEU</name>
<accession>A0A5N0VM92</accession>
<feature type="region of interest" description="Disordered" evidence="1">
    <location>
        <begin position="1"/>
        <end position="143"/>
    </location>
</feature>
<organism evidence="2 3">
    <name type="scientific">Amycolatopsis acidicola</name>
    <dbReference type="NCBI Taxonomy" id="2596893"/>
    <lineage>
        <taxon>Bacteria</taxon>
        <taxon>Bacillati</taxon>
        <taxon>Actinomycetota</taxon>
        <taxon>Actinomycetes</taxon>
        <taxon>Pseudonocardiales</taxon>
        <taxon>Pseudonocardiaceae</taxon>
        <taxon>Amycolatopsis</taxon>
    </lineage>
</organism>
<dbReference type="EMBL" id="VMNW02000004">
    <property type="protein sequence ID" value="KAA9165741.1"/>
    <property type="molecule type" value="Genomic_DNA"/>
</dbReference>
<comment type="caution">
    <text evidence="2">The sequence shown here is derived from an EMBL/GenBank/DDBJ whole genome shotgun (WGS) entry which is preliminary data.</text>
</comment>